<reference evidence="8" key="1">
    <citation type="submission" date="2020-05" db="EMBL/GenBank/DDBJ databases">
        <title>Nod-independent and nitrogen-fixing Bradyrhizobium aeschynomene sp. nov. isolated from nodules of Aeschynomene indica.</title>
        <authorList>
            <person name="Zhang Z."/>
        </authorList>
    </citation>
    <scope>NUCLEOTIDE SEQUENCE</scope>
    <source>
        <strain evidence="8">83012</strain>
    </source>
</reference>
<dbReference type="CDD" id="cd16913">
    <property type="entry name" value="YkuD_like"/>
    <property type="match status" value="1"/>
</dbReference>
<dbReference type="InterPro" id="IPR005490">
    <property type="entry name" value="LD_TPept_cat_dom"/>
</dbReference>
<evidence type="ECO:0000256" key="1">
    <source>
        <dbReference type="ARBA" id="ARBA00004752"/>
    </source>
</evidence>
<dbReference type="Proteomes" id="UP000886476">
    <property type="component" value="Unassembled WGS sequence"/>
</dbReference>
<dbReference type="SUPFAM" id="SSF141523">
    <property type="entry name" value="L,D-transpeptidase catalytic domain-like"/>
    <property type="match status" value="1"/>
</dbReference>
<comment type="pathway">
    <text evidence="1">Cell wall biogenesis; peptidoglycan biosynthesis.</text>
</comment>
<keyword evidence="3" id="KW-0808">Transferase</keyword>
<organism evidence="8 9">
    <name type="scientific">Bradyrhizobium aeschynomenes</name>
    <dbReference type="NCBI Taxonomy" id="2734909"/>
    <lineage>
        <taxon>Bacteria</taxon>
        <taxon>Pseudomonadati</taxon>
        <taxon>Pseudomonadota</taxon>
        <taxon>Alphaproteobacteria</taxon>
        <taxon>Hyphomicrobiales</taxon>
        <taxon>Nitrobacteraceae</taxon>
        <taxon>Bradyrhizobium</taxon>
    </lineage>
</organism>
<dbReference type="Pfam" id="PF03734">
    <property type="entry name" value="YkuD"/>
    <property type="match status" value="1"/>
</dbReference>
<dbReference type="RefSeq" id="WP_172113645.1">
    <property type="nucleotide sequence ID" value="NZ_JABFDN010000011.1"/>
</dbReference>
<dbReference type="EMBL" id="JABFDN010000011">
    <property type="protein sequence ID" value="NPU68587.1"/>
    <property type="molecule type" value="Genomic_DNA"/>
</dbReference>
<evidence type="ECO:0000256" key="6">
    <source>
        <dbReference type="ARBA" id="ARBA00023316"/>
    </source>
</evidence>
<dbReference type="PANTHER" id="PTHR38589:SF1">
    <property type="entry name" value="BLR0621 PROTEIN"/>
    <property type="match status" value="1"/>
</dbReference>
<keyword evidence="5" id="KW-0573">Peptidoglycan synthesis</keyword>
<comment type="similarity">
    <text evidence="2">Belongs to the YkuD family.</text>
</comment>
<proteinExistence type="inferred from homology"/>
<evidence type="ECO:0000256" key="2">
    <source>
        <dbReference type="ARBA" id="ARBA00005992"/>
    </source>
</evidence>
<evidence type="ECO:0000259" key="7">
    <source>
        <dbReference type="Pfam" id="PF03734"/>
    </source>
</evidence>
<name>A0ABX2CMV7_9BRAD</name>
<keyword evidence="4" id="KW-0133">Cell shape</keyword>
<comment type="caution">
    <text evidence="8">The sequence shown here is derived from an EMBL/GenBank/DDBJ whole genome shotgun (WGS) entry which is preliminary data.</text>
</comment>
<evidence type="ECO:0000256" key="3">
    <source>
        <dbReference type="ARBA" id="ARBA00022679"/>
    </source>
</evidence>
<keyword evidence="9" id="KW-1185">Reference proteome</keyword>
<accession>A0ABX2CMV7</accession>
<protein>
    <submittedName>
        <fullName evidence="8">L,D-transpeptidase family protein</fullName>
    </submittedName>
</protein>
<sequence length="173" mass="19523">MPASLIAISTKAGCRQRGWLKVWGHVIPVALGRGGILANKREGDGGTPRGTFYPRRLWWRADRHPRPRTSLPVRLIGPDDAWCEDPADRHYNQPIRRRGDQPGDRLARPDHLYDFIVEIDHNTRPRIAGRGSAVFLHLARPHFGPTAGCVAMTRPAMLLLLQRIGPRTRIVIE</sequence>
<gene>
    <name evidence="8" type="ORF">HL667_26550</name>
</gene>
<dbReference type="InterPro" id="IPR038063">
    <property type="entry name" value="Transpep_catalytic_dom"/>
</dbReference>
<keyword evidence="6" id="KW-0961">Cell wall biogenesis/degradation</keyword>
<evidence type="ECO:0000256" key="4">
    <source>
        <dbReference type="ARBA" id="ARBA00022960"/>
    </source>
</evidence>
<evidence type="ECO:0000256" key="5">
    <source>
        <dbReference type="ARBA" id="ARBA00022984"/>
    </source>
</evidence>
<evidence type="ECO:0000313" key="9">
    <source>
        <dbReference type="Proteomes" id="UP000886476"/>
    </source>
</evidence>
<feature type="domain" description="L,D-TPase catalytic" evidence="7">
    <location>
        <begin position="27"/>
        <end position="172"/>
    </location>
</feature>
<dbReference type="PANTHER" id="PTHR38589">
    <property type="entry name" value="BLR0621 PROTEIN"/>
    <property type="match status" value="1"/>
</dbReference>
<evidence type="ECO:0000313" key="8">
    <source>
        <dbReference type="EMBL" id="NPU68587.1"/>
    </source>
</evidence>